<accession>A0A0G0HYQ9</accession>
<dbReference type="EMBL" id="LBTU01000010">
    <property type="protein sequence ID" value="KKQ47447.1"/>
    <property type="molecule type" value="Genomic_DNA"/>
</dbReference>
<dbReference type="PANTHER" id="PTHR45947:SF3">
    <property type="entry name" value="SULFOQUINOVOSYL TRANSFERASE SQD2"/>
    <property type="match status" value="1"/>
</dbReference>
<dbReference type="Proteomes" id="UP000034430">
    <property type="component" value="Unassembled WGS sequence"/>
</dbReference>
<dbReference type="InterPro" id="IPR050194">
    <property type="entry name" value="Glycosyltransferase_grp1"/>
</dbReference>
<dbReference type="SUPFAM" id="SSF53756">
    <property type="entry name" value="UDP-Glycosyltransferase/glycogen phosphorylase"/>
    <property type="match status" value="1"/>
</dbReference>
<reference evidence="3 4" key="1">
    <citation type="journal article" date="2015" name="Nature">
        <title>rRNA introns, odd ribosomes, and small enigmatic genomes across a large radiation of phyla.</title>
        <authorList>
            <person name="Brown C.T."/>
            <person name="Hug L.A."/>
            <person name="Thomas B.C."/>
            <person name="Sharon I."/>
            <person name="Castelle C.J."/>
            <person name="Singh A."/>
            <person name="Wilkins M.J."/>
            <person name="Williams K.H."/>
            <person name="Banfield J.F."/>
        </authorList>
    </citation>
    <scope>NUCLEOTIDE SEQUENCE [LARGE SCALE GENOMIC DNA]</scope>
</reference>
<feature type="domain" description="Glycosyl transferase family 1" evidence="1">
    <location>
        <begin position="208"/>
        <end position="366"/>
    </location>
</feature>
<comment type="caution">
    <text evidence="3">The sequence shown here is derived from an EMBL/GenBank/DDBJ whole genome shotgun (WGS) entry which is preliminary data.</text>
</comment>
<dbReference type="InterPro" id="IPR028098">
    <property type="entry name" value="Glyco_trans_4-like_N"/>
</dbReference>
<dbReference type="Pfam" id="PF13439">
    <property type="entry name" value="Glyco_transf_4"/>
    <property type="match status" value="1"/>
</dbReference>
<keyword evidence="3" id="KW-0808">Transferase</keyword>
<evidence type="ECO:0000259" key="2">
    <source>
        <dbReference type="Pfam" id="PF13439"/>
    </source>
</evidence>
<evidence type="ECO:0000313" key="4">
    <source>
        <dbReference type="Proteomes" id="UP000034430"/>
    </source>
</evidence>
<dbReference type="AlphaFoldDB" id="A0A0G0HYQ9"/>
<evidence type="ECO:0000313" key="3">
    <source>
        <dbReference type="EMBL" id="KKQ47447.1"/>
    </source>
</evidence>
<dbReference type="PANTHER" id="PTHR45947">
    <property type="entry name" value="SULFOQUINOVOSYL TRANSFERASE SQD2"/>
    <property type="match status" value="1"/>
</dbReference>
<dbReference type="InterPro" id="IPR001296">
    <property type="entry name" value="Glyco_trans_1"/>
</dbReference>
<organism evidence="3 4">
    <name type="scientific">Candidatus Yanofskybacteria bacterium GW2011_GWC2_37_9</name>
    <dbReference type="NCBI Taxonomy" id="1619028"/>
    <lineage>
        <taxon>Bacteria</taxon>
        <taxon>Candidatus Yanofskyibacteriota</taxon>
    </lineage>
</organism>
<dbReference type="Gene3D" id="3.40.50.2000">
    <property type="entry name" value="Glycogen Phosphorylase B"/>
    <property type="match status" value="2"/>
</dbReference>
<dbReference type="Pfam" id="PF00534">
    <property type="entry name" value="Glycos_transf_1"/>
    <property type="match status" value="1"/>
</dbReference>
<sequence length="394" mass="44617">METLEKKLNIAMVCDPIGNNKSGVVVSTRRFGKLLKERGHNVIFIGARSAEHKEHNYHDDLKTYRYRSLPVPKSGGWNLAFPTIKEMKKVFQEEKIDIVHIILPMSGAIVAILAAKALHIKIVAHSHSQPENLFMDMPKVMQLILGNLWNKYLAWVYSKAELLIYPSEMARALLDKLGRKNQPSLVISNGIDLKEFKPVAIGNFYERFNIPAGQVKLLFVGRLFPEKSVDTLIKAMPYIIEKNKNARVMLAGAGYMRLKLEKLANRLNVDEYVTFLGLISEEDKLLAYNASDIFVLPSLAELEGMVVLEAMACGKPIIVSDAKMSASRHFVDGNGFLFKAKDSQDLAYQVLKLVVDPDLRKKMGEISFEKIKQYDIRKSVDLLEKAYYSTLKRL</sequence>
<proteinExistence type="predicted"/>
<feature type="domain" description="Glycosyltransferase subfamily 4-like N-terminal" evidence="2">
    <location>
        <begin position="22"/>
        <end position="194"/>
    </location>
</feature>
<name>A0A0G0HYQ9_9BACT</name>
<dbReference type="GO" id="GO:0016757">
    <property type="term" value="F:glycosyltransferase activity"/>
    <property type="evidence" value="ECO:0007669"/>
    <property type="project" value="InterPro"/>
</dbReference>
<protein>
    <submittedName>
        <fullName evidence="3">Glycosyltransferase</fullName>
    </submittedName>
</protein>
<evidence type="ECO:0000259" key="1">
    <source>
        <dbReference type="Pfam" id="PF00534"/>
    </source>
</evidence>
<gene>
    <name evidence="3" type="ORF">US65_C0010G0005</name>
</gene>